<name>A0A382MWA9_9ZZZZ</name>
<evidence type="ECO:0000259" key="1">
    <source>
        <dbReference type="Pfam" id="PF01878"/>
    </source>
</evidence>
<feature type="domain" description="EVE" evidence="1">
    <location>
        <begin position="5"/>
        <end position="46"/>
    </location>
</feature>
<sequence length="46" mass="5335">VKKNNFWLLKSEPDVWSIDQQKKAGNKGATWDGIRNYQAANNLKKM</sequence>
<organism evidence="2">
    <name type="scientific">marine metagenome</name>
    <dbReference type="NCBI Taxonomy" id="408172"/>
    <lineage>
        <taxon>unclassified sequences</taxon>
        <taxon>metagenomes</taxon>
        <taxon>ecological metagenomes</taxon>
    </lineage>
</organism>
<feature type="non-terminal residue" evidence="2">
    <location>
        <position position="1"/>
    </location>
</feature>
<dbReference type="GO" id="GO:0005634">
    <property type="term" value="C:nucleus"/>
    <property type="evidence" value="ECO:0007669"/>
    <property type="project" value="TreeGrafter"/>
</dbReference>
<proteinExistence type="predicted"/>
<dbReference type="PANTHER" id="PTHR14087:SF7">
    <property type="entry name" value="THYMOCYTE NUCLEAR PROTEIN 1"/>
    <property type="match status" value="1"/>
</dbReference>
<dbReference type="PANTHER" id="PTHR14087">
    <property type="entry name" value="THYMOCYTE NUCLEAR PROTEIN 1"/>
    <property type="match status" value="1"/>
</dbReference>
<dbReference type="InterPro" id="IPR052181">
    <property type="entry name" value="5hmC_binding"/>
</dbReference>
<protein>
    <recommendedName>
        <fullName evidence="1">EVE domain-containing protein</fullName>
    </recommendedName>
</protein>
<accession>A0A382MWA9</accession>
<dbReference type="Gene3D" id="3.10.590.10">
    <property type="entry name" value="ph1033 like domains"/>
    <property type="match status" value="1"/>
</dbReference>
<dbReference type="AlphaFoldDB" id="A0A382MWA9"/>
<dbReference type="EMBL" id="UINC01096163">
    <property type="protein sequence ID" value="SVC52820.1"/>
    <property type="molecule type" value="Genomic_DNA"/>
</dbReference>
<dbReference type="SUPFAM" id="SSF88697">
    <property type="entry name" value="PUA domain-like"/>
    <property type="match status" value="1"/>
</dbReference>
<gene>
    <name evidence="2" type="ORF">METZ01_LOCUS305674</name>
</gene>
<dbReference type="InterPro" id="IPR015947">
    <property type="entry name" value="PUA-like_sf"/>
</dbReference>
<reference evidence="2" key="1">
    <citation type="submission" date="2018-05" db="EMBL/GenBank/DDBJ databases">
        <authorList>
            <person name="Lanie J.A."/>
            <person name="Ng W.-L."/>
            <person name="Kazmierczak K.M."/>
            <person name="Andrzejewski T.M."/>
            <person name="Davidsen T.M."/>
            <person name="Wayne K.J."/>
            <person name="Tettelin H."/>
            <person name="Glass J.I."/>
            <person name="Rusch D."/>
            <person name="Podicherti R."/>
            <person name="Tsui H.-C.T."/>
            <person name="Winkler M.E."/>
        </authorList>
    </citation>
    <scope>NUCLEOTIDE SEQUENCE</scope>
</reference>
<feature type="non-terminal residue" evidence="2">
    <location>
        <position position="46"/>
    </location>
</feature>
<evidence type="ECO:0000313" key="2">
    <source>
        <dbReference type="EMBL" id="SVC52820.1"/>
    </source>
</evidence>
<dbReference type="Pfam" id="PF01878">
    <property type="entry name" value="EVE"/>
    <property type="match status" value="1"/>
</dbReference>
<dbReference type="InterPro" id="IPR002740">
    <property type="entry name" value="EVE_domain"/>
</dbReference>